<gene>
    <name evidence="3" type="ORF">LTR62_001215</name>
</gene>
<dbReference type="PANTHER" id="PTHR36492">
    <property type="match status" value="1"/>
</dbReference>
<protein>
    <recommendedName>
        <fullName evidence="2">Calcineurin-like phosphoesterase domain-containing protein</fullName>
    </recommendedName>
</protein>
<evidence type="ECO:0000256" key="1">
    <source>
        <dbReference type="SAM" id="MobiDB-lite"/>
    </source>
</evidence>
<feature type="domain" description="Calcineurin-like phosphoesterase" evidence="2">
    <location>
        <begin position="1"/>
        <end position="243"/>
    </location>
</feature>
<sequence>MRLWAIADIHLSFKSNREEFAKLQSRGPDDGLILAGDVGETLESLTEAFSVSKKKFKHVFWVPGNHELYTSKSAKEEEMHLKGESKYMACIKCAKRHGVITPEDEFMTWVYEDPKGYQVAAIICPIFTLYDYSFRPSDVSREGALDWAMEEGIRATDESLLYPDPYPTRDEWCARLVSESETKLAKAAETGFPLVIINHWPLREDTIFIPRVPRFSLWCGTVKTKEWHTKYRAKVVVTGHLHVRRTDWIDNVRFEEVSLGYPRQWQEAKDEGHTVNTLLREILPGPPTPDKDQEPTTTWRGRGRGWSLSHGLEPLQRPVFATEDASNTLTSPTSRTV</sequence>
<evidence type="ECO:0000259" key="2">
    <source>
        <dbReference type="Pfam" id="PF00149"/>
    </source>
</evidence>
<dbReference type="InterPro" id="IPR004843">
    <property type="entry name" value="Calcineurin-like_PHP"/>
</dbReference>
<proteinExistence type="predicted"/>
<dbReference type="InterPro" id="IPR052963">
    <property type="entry name" value="Pantetheine_PDE"/>
</dbReference>
<evidence type="ECO:0000313" key="4">
    <source>
        <dbReference type="Proteomes" id="UP001310890"/>
    </source>
</evidence>
<feature type="compositionally biased region" description="Polar residues" evidence="1">
    <location>
        <begin position="324"/>
        <end position="337"/>
    </location>
</feature>
<dbReference type="Pfam" id="PF00149">
    <property type="entry name" value="Metallophos"/>
    <property type="match status" value="1"/>
</dbReference>
<evidence type="ECO:0000313" key="3">
    <source>
        <dbReference type="EMBL" id="KAK5115556.1"/>
    </source>
</evidence>
<dbReference type="GO" id="GO:0016787">
    <property type="term" value="F:hydrolase activity"/>
    <property type="evidence" value="ECO:0007669"/>
    <property type="project" value="InterPro"/>
</dbReference>
<name>A0AAN7TT68_9PEZI</name>
<feature type="region of interest" description="Disordered" evidence="1">
    <location>
        <begin position="317"/>
        <end position="337"/>
    </location>
</feature>
<dbReference type="EMBL" id="JAVRRL010000012">
    <property type="protein sequence ID" value="KAK5115556.1"/>
    <property type="molecule type" value="Genomic_DNA"/>
</dbReference>
<comment type="caution">
    <text evidence="3">The sequence shown here is derived from an EMBL/GenBank/DDBJ whole genome shotgun (WGS) entry which is preliminary data.</text>
</comment>
<reference evidence="3" key="1">
    <citation type="submission" date="2023-08" db="EMBL/GenBank/DDBJ databases">
        <title>Black Yeasts Isolated from many extreme environments.</title>
        <authorList>
            <person name="Coleine C."/>
            <person name="Stajich J.E."/>
            <person name="Selbmann L."/>
        </authorList>
    </citation>
    <scope>NUCLEOTIDE SEQUENCE</scope>
    <source>
        <strain evidence="3">CCFEE 5401</strain>
    </source>
</reference>
<accession>A0AAN7TT68</accession>
<dbReference type="PANTHER" id="PTHR36492:SF2">
    <property type="entry name" value="[ACYL-CARRIER-PROTEIN] PHOSPHODIESTERASE PPTH"/>
    <property type="match status" value="1"/>
</dbReference>
<dbReference type="InterPro" id="IPR029052">
    <property type="entry name" value="Metallo-depent_PP-like"/>
</dbReference>
<dbReference type="Gene3D" id="3.60.21.10">
    <property type="match status" value="1"/>
</dbReference>
<dbReference type="Proteomes" id="UP001310890">
    <property type="component" value="Unassembled WGS sequence"/>
</dbReference>
<dbReference type="AlphaFoldDB" id="A0AAN7TT68"/>
<feature type="region of interest" description="Disordered" evidence="1">
    <location>
        <begin position="283"/>
        <end position="305"/>
    </location>
</feature>
<dbReference type="SUPFAM" id="SSF56300">
    <property type="entry name" value="Metallo-dependent phosphatases"/>
    <property type="match status" value="1"/>
</dbReference>
<organism evidence="3 4">
    <name type="scientific">Meristemomyces frigidus</name>
    <dbReference type="NCBI Taxonomy" id="1508187"/>
    <lineage>
        <taxon>Eukaryota</taxon>
        <taxon>Fungi</taxon>
        <taxon>Dikarya</taxon>
        <taxon>Ascomycota</taxon>
        <taxon>Pezizomycotina</taxon>
        <taxon>Dothideomycetes</taxon>
        <taxon>Dothideomycetidae</taxon>
        <taxon>Mycosphaerellales</taxon>
        <taxon>Teratosphaeriaceae</taxon>
        <taxon>Meristemomyces</taxon>
    </lineage>
</organism>